<evidence type="ECO:0000313" key="3">
    <source>
        <dbReference type="EMBL" id="AKG74505.1"/>
    </source>
</evidence>
<dbReference type="KEGG" id="shv:AAT16_10055"/>
<evidence type="ECO:0000313" key="5">
    <source>
        <dbReference type="Proteomes" id="UP000034029"/>
    </source>
</evidence>
<evidence type="ECO:0000259" key="2">
    <source>
        <dbReference type="Pfam" id="PF03795"/>
    </source>
</evidence>
<dbReference type="OrthoDB" id="162319at2"/>
<evidence type="ECO:0000313" key="6">
    <source>
        <dbReference type="Proteomes" id="UP000183090"/>
    </source>
</evidence>
<evidence type="ECO:0000256" key="1">
    <source>
        <dbReference type="ARBA" id="ARBA00007689"/>
    </source>
</evidence>
<organism evidence="4 6">
    <name type="scientific">Salinicoccus halodurans</name>
    <dbReference type="NCBI Taxonomy" id="407035"/>
    <lineage>
        <taxon>Bacteria</taxon>
        <taxon>Bacillati</taxon>
        <taxon>Bacillota</taxon>
        <taxon>Bacilli</taxon>
        <taxon>Bacillales</taxon>
        <taxon>Staphylococcaceae</taxon>
        <taxon>Salinicoccus</taxon>
    </lineage>
</organism>
<reference evidence="5" key="2">
    <citation type="submission" date="2015-04" db="EMBL/GenBank/DDBJ databases">
        <title>Complete genome sequence of Salinicoccus halodurans strain H3B36, isolated from the Qaidam basin of China.</title>
        <authorList>
            <person name="Ma Y."/>
            <person name="Jiang K."/>
            <person name="Xue Y."/>
        </authorList>
    </citation>
    <scope>NUCLEOTIDE SEQUENCE [LARGE SCALE GENOMIC DNA]</scope>
    <source>
        <strain evidence="5">H3B36</strain>
    </source>
</reference>
<comment type="similarity">
    <text evidence="1">Belongs to the YciI family.</text>
</comment>
<accession>A0A0F7D4M7</accession>
<dbReference type="InterPro" id="IPR011008">
    <property type="entry name" value="Dimeric_a/b-barrel"/>
</dbReference>
<reference evidence="3 5" key="1">
    <citation type="journal article" date="2015" name="Int. J. Syst. Evol. Microbiol.">
        <title>Complete genome sequence of Salinicoccus halodurans H3B36, isolated from the Qaidam Basin in China.</title>
        <authorList>
            <person name="Jiang K."/>
            <person name="Xue Y."/>
            <person name="Ma Y."/>
        </authorList>
    </citation>
    <scope>NUCLEOTIDE SEQUENCE [LARGE SCALE GENOMIC DNA]</scope>
    <source>
        <strain evidence="3 5">H3B36</strain>
    </source>
</reference>
<dbReference type="Proteomes" id="UP000034029">
    <property type="component" value="Chromosome"/>
</dbReference>
<dbReference type="SUPFAM" id="SSF54909">
    <property type="entry name" value="Dimeric alpha+beta barrel"/>
    <property type="match status" value="1"/>
</dbReference>
<dbReference type="Gene3D" id="3.30.70.1060">
    <property type="entry name" value="Dimeric alpha+beta barrel"/>
    <property type="match status" value="1"/>
</dbReference>
<dbReference type="EMBL" id="CP011366">
    <property type="protein sequence ID" value="AKG74505.1"/>
    <property type="molecule type" value="Genomic_DNA"/>
</dbReference>
<dbReference type="Proteomes" id="UP000183090">
    <property type="component" value="Unassembled WGS sequence"/>
</dbReference>
<proteinExistence type="inferred from homology"/>
<dbReference type="PANTHER" id="PTHR37828">
    <property type="entry name" value="GSR2449 PROTEIN"/>
    <property type="match status" value="1"/>
</dbReference>
<dbReference type="RefSeq" id="WP_046790687.1">
    <property type="nucleotide sequence ID" value="NZ_CP011366.1"/>
</dbReference>
<sequence>MKYFAVFLPMKDEQKSKDFRAQHLEFLSAGREEGSILMNGRFIDGAGGLVIYKGESLETVEKLVNTDPYIINGARNYEIHEWEMESNYNF</sequence>
<reference evidence="4 6" key="3">
    <citation type="submission" date="2016-10" db="EMBL/GenBank/DDBJ databases">
        <authorList>
            <person name="Varghese N."/>
            <person name="Submissions S."/>
        </authorList>
    </citation>
    <scope>NUCLEOTIDE SEQUENCE [LARGE SCALE GENOMIC DNA]</scope>
    <source>
        <strain evidence="4 6">CGMCC 1.6501</strain>
    </source>
</reference>
<dbReference type="PANTHER" id="PTHR37828:SF1">
    <property type="entry name" value="YCII-RELATED DOMAIN-CONTAINING PROTEIN"/>
    <property type="match status" value="1"/>
</dbReference>
<protein>
    <submittedName>
        <fullName evidence="4">Uncharacterized conserved protein YciI, contains a putative active-site phosphohistidine</fullName>
    </submittedName>
</protein>
<gene>
    <name evidence="3" type="ORF">AAT16_10055</name>
    <name evidence="4" type="ORF">SAMN05216235_2452</name>
</gene>
<name>A0A0F7D4M7_9STAP</name>
<keyword evidence="5" id="KW-1185">Reference proteome</keyword>
<dbReference type="InterPro" id="IPR005545">
    <property type="entry name" value="YCII"/>
</dbReference>
<feature type="domain" description="YCII-related" evidence="2">
    <location>
        <begin position="4"/>
        <end position="83"/>
    </location>
</feature>
<dbReference type="Pfam" id="PF03795">
    <property type="entry name" value="YCII"/>
    <property type="match status" value="1"/>
</dbReference>
<dbReference type="AlphaFoldDB" id="A0A0F7D4M7"/>
<dbReference type="EMBL" id="FOTB01000005">
    <property type="protein sequence ID" value="SFK90640.1"/>
    <property type="molecule type" value="Genomic_DNA"/>
</dbReference>
<evidence type="ECO:0000313" key="4">
    <source>
        <dbReference type="EMBL" id="SFK90640.1"/>
    </source>
</evidence>